<dbReference type="OrthoDB" id="4054781at2759"/>
<evidence type="ECO:0000256" key="11">
    <source>
        <dbReference type="ARBA" id="ARBA00023242"/>
    </source>
</evidence>
<dbReference type="AlphaFoldDB" id="A0A162IHT3"/>
<gene>
    <name evidence="14" type="ORF">AAL_05379</name>
</gene>
<dbReference type="Pfam" id="PF16575">
    <property type="entry name" value="CLP1_P"/>
    <property type="match status" value="1"/>
</dbReference>
<dbReference type="EMBL" id="AZGY01000011">
    <property type="protein sequence ID" value="KZZ94412.1"/>
    <property type="molecule type" value="Genomic_DNA"/>
</dbReference>
<evidence type="ECO:0000256" key="4">
    <source>
        <dbReference type="ARBA" id="ARBA00018706"/>
    </source>
</evidence>
<feature type="compositionally biased region" description="Polar residues" evidence="12">
    <location>
        <begin position="34"/>
        <end position="55"/>
    </location>
</feature>
<dbReference type="STRING" id="1081109.A0A162IHT3"/>
<reference evidence="14 15" key="1">
    <citation type="journal article" date="2016" name="Genome Biol. Evol.">
        <title>Divergent and convergent evolution of fungal pathogenicity.</title>
        <authorList>
            <person name="Shang Y."/>
            <person name="Xiao G."/>
            <person name="Zheng P."/>
            <person name="Cen K."/>
            <person name="Zhan S."/>
            <person name="Wang C."/>
        </authorList>
    </citation>
    <scope>NUCLEOTIDE SEQUENCE [LARGE SCALE GENOMIC DNA]</scope>
    <source>
        <strain evidence="14 15">RCEF 2490</strain>
    </source>
</reference>
<feature type="compositionally biased region" description="Polar residues" evidence="12">
    <location>
        <begin position="85"/>
        <end position="99"/>
    </location>
</feature>
<dbReference type="GO" id="GO:0005524">
    <property type="term" value="F:ATP binding"/>
    <property type="evidence" value="ECO:0007669"/>
    <property type="project" value="UniProtKB-KW"/>
</dbReference>
<evidence type="ECO:0000313" key="15">
    <source>
        <dbReference type="Proteomes" id="UP000078544"/>
    </source>
</evidence>
<dbReference type="InterPro" id="IPR032319">
    <property type="entry name" value="CLP1_P"/>
</dbReference>
<comment type="caution">
    <text evidence="14">The sequence shown here is derived from an EMBL/GenBank/DDBJ whole genome shotgun (WGS) entry which is preliminary data.</text>
</comment>
<evidence type="ECO:0000256" key="3">
    <source>
        <dbReference type="ARBA" id="ARBA00011003"/>
    </source>
</evidence>
<keyword evidence="15" id="KW-1185">Reference proteome</keyword>
<evidence type="ECO:0000256" key="6">
    <source>
        <dbReference type="ARBA" id="ARBA00022552"/>
    </source>
</evidence>
<evidence type="ECO:0000256" key="5">
    <source>
        <dbReference type="ARBA" id="ARBA00019824"/>
    </source>
</evidence>
<evidence type="ECO:0000259" key="13">
    <source>
        <dbReference type="Pfam" id="PF16575"/>
    </source>
</evidence>
<comment type="function">
    <text evidence="1">Polynucleotide 5'-kinase involved in rRNA processing.</text>
</comment>
<dbReference type="InterPro" id="IPR045116">
    <property type="entry name" value="Clp1/Grc3"/>
</dbReference>
<comment type="similarity">
    <text evidence="3">Belongs to the Clp1 family. NOL9/GRC3 subfamily.</text>
</comment>
<evidence type="ECO:0000256" key="7">
    <source>
        <dbReference type="ARBA" id="ARBA00022679"/>
    </source>
</evidence>
<keyword evidence="6" id="KW-0698">rRNA processing</keyword>
<accession>A0A162IHT3</accession>
<dbReference type="GO" id="GO:0000448">
    <property type="term" value="P:cleavage in ITS2 between 5.8S rRNA and LSU-rRNA of tricistronic rRNA transcript (SSU-rRNA, 5.8S rRNA, LSU-rRNA)"/>
    <property type="evidence" value="ECO:0007669"/>
    <property type="project" value="TreeGrafter"/>
</dbReference>
<comment type="subcellular location">
    <subcellularLocation>
        <location evidence="2">Nucleus</location>
        <location evidence="2">Nucleolus</location>
    </subcellularLocation>
</comment>
<evidence type="ECO:0000256" key="2">
    <source>
        <dbReference type="ARBA" id="ARBA00004604"/>
    </source>
</evidence>
<keyword evidence="9" id="KW-0418">Kinase</keyword>
<organism evidence="14 15">
    <name type="scientific">Moelleriella libera RCEF 2490</name>
    <dbReference type="NCBI Taxonomy" id="1081109"/>
    <lineage>
        <taxon>Eukaryota</taxon>
        <taxon>Fungi</taxon>
        <taxon>Dikarya</taxon>
        <taxon>Ascomycota</taxon>
        <taxon>Pezizomycotina</taxon>
        <taxon>Sordariomycetes</taxon>
        <taxon>Hypocreomycetidae</taxon>
        <taxon>Hypocreales</taxon>
        <taxon>Clavicipitaceae</taxon>
        <taxon>Moelleriella</taxon>
    </lineage>
</organism>
<keyword evidence="8" id="KW-0547">Nucleotide-binding</keyword>
<dbReference type="FunFam" id="3.40.50.300:FF:001156">
    <property type="entry name" value="Polynucleotide 5-hydroxyl-kinase grc3"/>
    <property type="match status" value="1"/>
</dbReference>
<evidence type="ECO:0000256" key="12">
    <source>
        <dbReference type="SAM" id="MobiDB-lite"/>
    </source>
</evidence>
<evidence type="ECO:0000256" key="10">
    <source>
        <dbReference type="ARBA" id="ARBA00022840"/>
    </source>
</evidence>
<feature type="compositionally biased region" description="Basic and acidic residues" evidence="12">
    <location>
        <begin position="62"/>
        <end position="84"/>
    </location>
</feature>
<dbReference type="GO" id="GO:0005730">
    <property type="term" value="C:nucleolus"/>
    <property type="evidence" value="ECO:0007669"/>
    <property type="project" value="UniProtKB-SubCell"/>
</dbReference>
<keyword evidence="10" id="KW-0067">ATP-binding</keyword>
<dbReference type="PANTHER" id="PTHR12755">
    <property type="entry name" value="CLEAVAGE/POLYADENYLATION FACTOR IA SUBUNIT CLP1P"/>
    <property type="match status" value="1"/>
</dbReference>
<sequence>MSSGKRRKLETPVSSQGSAISAIAVRRQLAMSALHSQGSSDEAAGSSTNSFSALQSSRPSKSRSETSKTRLKPASEAHSRRNDGSENVNSASPRSSGQAKTVRLPVEILSMQRNKRPQVITYSSFQLSEQNSLNTAEGTMKLKLAGGERFILLGSFGLRIKSGEVRLAGATLQASGRVFWVHAPHCLALPVIRVTQTASIEVLNDPQSSGLRGLGDLSPLLRCIWNEPCGPDTAARRTFQFIGTSLDAPKRCTIQELVSLPEWNKMLDSIQVNAHAGPPLTALVCGPKSAGKSTFGRLLINRLLTASPGKSDPAKPLAVLDLDPGQPEYAPPGTVSLIRVSQPNLGAPFTHTTFDNPGCAILRCHALASVTPASSPDFFIACALDLYGAYQSMLRDCSLIINTPGWVLGTGLDILVELITHIRPQEVIYMSEDGPADVVETLKAATRSNFTTVPSQPSEHMSRTAAQFRTMHMMSYFHSYLSAPSETATSPIQWSVQPLTSWRPYTVTYGSDGCGILGIVSYDYQPSLDLVADAINGSIMAIVEIEKNDAFGGLGHSLISSGTPEVLETKEGLPFIINSNDATLDPNYSRTVGLALIRGIDIENKTLQVVTPTILSKLLDIQLRGHSIVLVLGSFDNPAWAYTQALYWKAARDAQNDESDVLSDADWADLDVGFSDEHGSGDEVKAEDLVSAEAPSRISSVAGSSTVPWIEILEGNQKRPLGSRAWRVRRDLGRGSLQ</sequence>
<evidence type="ECO:0000313" key="14">
    <source>
        <dbReference type="EMBL" id="KZZ94412.1"/>
    </source>
</evidence>
<name>A0A162IHT3_9HYPO</name>
<evidence type="ECO:0000256" key="9">
    <source>
        <dbReference type="ARBA" id="ARBA00022777"/>
    </source>
</evidence>
<dbReference type="PANTHER" id="PTHR12755:SF3">
    <property type="entry name" value="POLYNUCLEOTIDE 5'-HYDROXYL-KINASE NOL9"/>
    <property type="match status" value="1"/>
</dbReference>
<dbReference type="Proteomes" id="UP000078544">
    <property type="component" value="Unassembled WGS sequence"/>
</dbReference>
<keyword evidence="7" id="KW-0808">Transferase</keyword>
<feature type="region of interest" description="Disordered" evidence="12">
    <location>
        <begin position="32"/>
        <end position="103"/>
    </location>
</feature>
<protein>
    <recommendedName>
        <fullName evidence="5">Polynucleotide 5'-hydroxyl-kinase GRC3</fullName>
    </recommendedName>
    <alternativeName>
        <fullName evidence="4">Polynucleotide 5'-hydroxyl-kinase grc3</fullName>
    </alternativeName>
</protein>
<dbReference type="InterPro" id="IPR027417">
    <property type="entry name" value="P-loop_NTPase"/>
</dbReference>
<evidence type="ECO:0000256" key="1">
    <source>
        <dbReference type="ARBA" id="ARBA00003798"/>
    </source>
</evidence>
<dbReference type="Gene3D" id="3.40.50.300">
    <property type="entry name" value="P-loop containing nucleotide triphosphate hydrolases"/>
    <property type="match status" value="1"/>
</dbReference>
<dbReference type="GO" id="GO:0051731">
    <property type="term" value="F:polynucleotide 5'-hydroxyl-kinase activity"/>
    <property type="evidence" value="ECO:0007669"/>
    <property type="project" value="InterPro"/>
</dbReference>
<keyword evidence="11" id="KW-0539">Nucleus</keyword>
<evidence type="ECO:0000256" key="8">
    <source>
        <dbReference type="ARBA" id="ARBA00022741"/>
    </source>
</evidence>
<proteinExistence type="inferred from homology"/>
<feature type="domain" description="Clp1 P-loop" evidence="13">
    <location>
        <begin position="286"/>
        <end position="479"/>
    </location>
</feature>